<dbReference type="AlphaFoldDB" id="A0A0N5B0Q5"/>
<accession>A0A0N5B0Q5</accession>
<reference evidence="2" key="1">
    <citation type="submission" date="2017-02" db="UniProtKB">
        <authorList>
            <consortium name="WormBaseParasite"/>
        </authorList>
    </citation>
    <scope>IDENTIFICATION</scope>
</reference>
<dbReference type="Proteomes" id="UP000046393">
    <property type="component" value="Unplaced"/>
</dbReference>
<organism evidence="1 2">
    <name type="scientific">Syphacia muris</name>
    <dbReference type="NCBI Taxonomy" id="451379"/>
    <lineage>
        <taxon>Eukaryota</taxon>
        <taxon>Metazoa</taxon>
        <taxon>Ecdysozoa</taxon>
        <taxon>Nematoda</taxon>
        <taxon>Chromadorea</taxon>
        <taxon>Rhabditida</taxon>
        <taxon>Spirurina</taxon>
        <taxon>Oxyuridomorpha</taxon>
        <taxon>Oxyuroidea</taxon>
        <taxon>Oxyuridae</taxon>
        <taxon>Syphacia</taxon>
    </lineage>
</organism>
<proteinExistence type="predicted"/>
<dbReference type="WBParaSite" id="SMUV_0001085701-mRNA-1">
    <property type="protein sequence ID" value="SMUV_0001085701-mRNA-1"/>
    <property type="gene ID" value="SMUV_0001085701"/>
</dbReference>
<name>A0A0N5B0Q5_9BILA</name>
<protein>
    <submittedName>
        <fullName evidence="2">Copine C-terminal domain-containing protein</fullName>
    </submittedName>
</protein>
<sequence length="123" mass="14398">MLLVEICTCLDNRIGEKPSLLIVAVGIDDEKKMREKTRMINFAEEIFREKDARKCTYVQLVTRFELRAAVFHKAIFAQYKVPRGTFVSFLLKNNYLHPLFCNALTHSSHFGTNHKNIFEQIIY</sequence>
<evidence type="ECO:0000313" key="1">
    <source>
        <dbReference type="Proteomes" id="UP000046393"/>
    </source>
</evidence>
<evidence type="ECO:0000313" key="2">
    <source>
        <dbReference type="WBParaSite" id="SMUV_0001085701-mRNA-1"/>
    </source>
</evidence>
<keyword evidence="1" id="KW-1185">Reference proteome</keyword>